<feature type="transmembrane region" description="Helical" evidence="8">
    <location>
        <begin position="139"/>
        <end position="159"/>
    </location>
</feature>
<evidence type="ECO:0000256" key="4">
    <source>
        <dbReference type="ARBA" id="ARBA00022692"/>
    </source>
</evidence>
<evidence type="ECO:0000256" key="3">
    <source>
        <dbReference type="ARBA" id="ARBA00022475"/>
    </source>
</evidence>
<evidence type="ECO:0000256" key="7">
    <source>
        <dbReference type="ARBA" id="ARBA00023136"/>
    </source>
</evidence>
<proteinExistence type="predicted"/>
<feature type="transmembrane region" description="Helical" evidence="8">
    <location>
        <begin position="416"/>
        <end position="438"/>
    </location>
</feature>
<dbReference type="STRING" id="39777.B7L28_06755"/>
<name>A0A133S4P1_9FIRM</name>
<keyword evidence="6" id="KW-0406">Ion transport</keyword>
<evidence type="ECO:0000313" key="10">
    <source>
        <dbReference type="Proteomes" id="UP000070226"/>
    </source>
</evidence>
<evidence type="ECO:0000256" key="6">
    <source>
        <dbReference type="ARBA" id="ARBA00023065"/>
    </source>
</evidence>
<feature type="transmembrane region" description="Helical" evidence="8">
    <location>
        <begin position="360"/>
        <end position="380"/>
    </location>
</feature>
<evidence type="ECO:0000256" key="5">
    <source>
        <dbReference type="ARBA" id="ARBA00022989"/>
    </source>
</evidence>
<evidence type="ECO:0000256" key="8">
    <source>
        <dbReference type="SAM" id="Phobius"/>
    </source>
</evidence>
<evidence type="ECO:0000256" key="1">
    <source>
        <dbReference type="ARBA" id="ARBA00004651"/>
    </source>
</evidence>
<dbReference type="GO" id="GO:0030001">
    <property type="term" value="P:metal ion transport"/>
    <property type="evidence" value="ECO:0007669"/>
    <property type="project" value="UniProtKB-ARBA"/>
</dbReference>
<reference evidence="9 10" key="1">
    <citation type="submission" date="2016-01" db="EMBL/GenBank/DDBJ databases">
        <authorList>
            <person name="Oliw E.H."/>
        </authorList>
    </citation>
    <scope>NUCLEOTIDE SEQUENCE [LARGE SCALE GENOMIC DNA]</scope>
    <source>
        <strain evidence="9 10">CMW7756B</strain>
    </source>
</reference>
<feature type="transmembrane region" description="Helical" evidence="8">
    <location>
        <begin position="298"/>
        <end position="315"/>
    </location>
</feature>
<dbReference type="AlphaFoldDB" id="A0A133S4P1"/>
<feature type="transmembrane region" description="Helical" evidence="8">
    <location>
        <begin position="53"/>
        <end position="72"/>
    </location>
</feature>
<keyword evidence="7 8" id="KW-0472">Membrane</keyword>
<dbReference type="GO" id="GO:0005886">
    <property type="term" value="C:plasma membrane"/>
    <property type="evidence" value="ECO:0007669"/>
    <property type="project" value="UniProtKB-SubCell"/>
</dbReference>
<protein>
    <submittedName>
        <fullName evidence="9">Potassium uptake protein, TrkH family</fullName>
    </submittedName>
</protein>
<feature type="transmembrane region" description="Helical" evidence="8">
    <location>
        <begin position="165"/>
        <end position="186"/>
    </location>
</feature>
<comment type="caution">
    <text evidence="9">The sequence shown here is derived from an EMBL/GenBank/DDBJ whole genome shotgun (WGS) entry which is preliminary data.</text>
</comment>
<feature type="transmembrane region" description="Helical" evidence="8">
    <location>
        <begin position="20"/>
        <end position="41"/>
    </location>
</feature>
<comment type="subcellular location">
    <subcellularLocation>
        <location evidence="1">Cell membrane</location>
        <topology evidence="1">Multi-pass membrane protein</topology>
    </subcellularLocation>
</comment>
<sequence>MVMWKNTSKNQVQQYMQHNPYRLLALSFLAVMTIGTILLMLPLSNAQGHSTALVDAAFTAVSCVSVTGLATVDTYYHWSLFGKIVMVILIQLGGLGIVSFTTIIALVLGRRVGLKNRVLLSEDVGQDGMKGLLHITKKLTIYTFCAEIIGGILYTIQLYPYIGDAALYTGIMQSISTFCNAGFIFFDNDLPYAMVGDVLFNINTMALIVIGGFGYLATFDIWSHRKLRRFVDLKLHTKIMLVGTTVLILLGTIIFLGVEWANPKTFGPLPIWNKVMAALFQSITPRTAGLATVDYNDLHPITLFITIIFMFIGAGPNSTGGGVKISTIAVAFLASRTLFNNRSDTEVFERRISLVTVLKANGIIFLSILLVLLATCYLAWDEPYNFIRILFEVTSAFGTVGLSTGITPDLSESSKWVLMLVMFTGRVGVMTVIGTWALRTAPTKPISYAEERVLL</sequence>
<dbReference type="EMBL" id="LRQT01000026">
    <property type="protein sequence ID" value="KXA64402.1"/>
    <property type="molecule type" value="Genomic_DNA"/>
</dbReference>
<keyword evidence="3" id="KW-1003">Cell membrane</keyword>
<feature type="transmembrane region" description="Helical" evidence="8">
    <location>
        <begin position="198"/>
        <end position="219"/>
    </location>
</feature>
<dbReference type="Proteomes" id="UP000070226">
    <property type="component" value="Unassembled WGS sequence"/>
</dbReference>
<evidence type="ECO:0000256" key="2">
    <source>
        <dbReference type="ARBA" id="ARBA00022448"/>
    </source>
</evidence>
<feature type="transmembrane region" description="Helical" evidence="8">
    <location>
        <begin position="84"/>
        <end position="108"/>
    </location>
</feature>
<accession>A0A133S4P1</accession>
<keyword evidence="4 8" id="KW-0812">Transmembrane</keyword>
<dbReference type="PANTHER" id="PTHR32024">
    <property type="entry name" value="TRK SYSTEM POTASSIUM UPTAKE PROTEIN TRKG-RELATED"/>
    <property type="match status" value="1"/>
</dbReference>
<dbReference type="PANTHER" id="PTHR32024:SF1">
    <property type="entry name" value="KTR SYSTEM POTASSIUM UPTAKE PROTEIN B"/>
    <property type="match status" value="1"/>
</dbReference>
<feature type="transmembrane region" description="Helical" evidence="8">
    <location>
        <begin position="239"/>
        <end position="258"/>
    </location>
</feature>
<keyword evidence="2" id="KW-0813">Transport</keyword>
<dbReference type="InterPro" id="IPR003445">
    <property type="entry name" value="Cat_transpt"/>
</dbReference>
<organism evidence="9">
    <name type="scientific">Veillonella atypica</name>
    <dbReference type="NCBI Taxonomy" id="39777"/>
    <lineage>
        <taxon>Bacteria</taxon>
        <taxon>Bacillati</taxon>
        <taxon>Bacillota</taxon>
        <taxon>Negativicutes</taxon>
        <taxon>Veillonellales</taxon>
        <taxon>Veillonellaceae</taxon>
        <taxon>Veillonella</taxon>
    </lineage>
</organism>
<dbReference type="Pfam" id="PF02386">
    <property type="entry name" value="TrkH"/>
    <property type="match status" value="1"/>
</dbReference>
<keyword evidence="5 8" id="KW-1133">Transmembrane helix</keyword>
<dbReference type="GO" id="GO:0008324">
    <property type="term" value="F:monoatomic cation transmembrane transporter activity"/>
    <property type="evidence" value="ECO:0007669"/>
    <property type="project" value="InterPro"/>
</dbReference>
<dbReference type="PATRIC" id="fig|39777.7.peg.1001"/>
<evidence type="ECO:0000313" key="9">
    <source>
        <dbReference type="EMBL" id="KXA64402.1"/>
    </source>
</evidence>
<gene>
    <name evidence="9" type="ORF">HMPREF3233_01032</name>
</gene>